<sequence length="95" mass="10348">MSRLKDWLRQQAQNPRGNLRLLLSGAGLFFCGVGGISMAQYSLPPGLKAELLALAGLILTIAGSILALIGYLSLSVLRIWHILDDDDEQHRDPPP</sequence>
<dbReference type="OrthoDB" id="9899321at2"/>
<keyword evidence="3" id="KW-1185">Reference proteome</keyword>
<reference evidence="3" key="1">
    <citation type="submission" date="2016-10" db="EMBL/GenBank/DDBJ databases">
        <authorList>
            <person name="Varghese N."/>
            <person name="Submissions S."/>
        </authorList>
    </citation>
    <scope>NUCLEOTIDE SEQUENCE [LARGE SCALE GENOMIC DNA]</scope>
    <source>
        <strain evidence="3">DSM 11526</strain>
    </source>
</reference>
<feature type="transmembrane region" description="Helical" evidence="1">
    <location>
        <begin position="51"/>
        <end position="74"/>
    </location>
</feature>
<keyword evidence="1" id="KW-0472">Membrane</keyword>
<dbReference type="STRING" id="1122198.SAMN02745729_11361"/>
<dbReference type="AlphaFoldDB" id="A0A1H4G097"/>
<dbReference type="Proteomes" id="UP000242469">
    <property type="component" value="Unassembled WGS sequence"/>
</dbReference>
<proteinExistence type="predicted"/>
<organism evidence="2 3">
    <name type="scientific">Marinobacterium iners DSM 11526</name>
    <dbReference type="NCBI Taxonomy" id="1122198"/>
    <lineage>
        <taxon>Bacteria</taxon>
        <taxon>Pseudomonadati</taxon>
        <taxon>Pseudomonadota</taxon>
        <taxon>Gammaproteobacteria</taxon>
        <taxon>Oceanospirillales</taxon>
        <taxon>Oceanospirillaceae</taxon>
        <taxon>Marinobacterium</taxon>
    </lineage>
</organism>
<keyword evidence="1" id="KW-0812">Transmembrane</keyword>
<accession>A0A1H4G097</accession>
<evidence type="ECO:0000313" key="3">
    <source>
        <dbReference type="Proteomes" id="UP000242469"/>
    </source>
</evidence>
<name>A0A1H4G097_9GAMM</name>
<dbReference type="RefSeq" id="WP_091827303.1">
    <property type="nucleotide sequence ID" value="NZ_FNRJ01000013.1"/>
</dbReference>
<evidence type="ECO:0000256" key="1">
    <source>
        <dbReference type="SAM" id="Phobius"/>
    </source>
</evidence>
<dbReference type="EMBL" id="FNRJ01000013">
    <property type="protein sequence ID" value="SEB02338.1"/>
    <property type="molecule type" value="Genomic_DNA"/>
</dbReference>
<keyword evidence="1" id="KW-1133">Transmembrane helix</keyword>
<feature type="transmembrane region" description="Helical" evidence="1">
    <location>
        <begin position="21"/>
        <end position="39"/>
    </location>
</feature>
<protein>
    <submittedName>
        <fullName evidence="2">Uncharacterized protein</fullName>
    </submittedName>
</protein>
<evidence type="ECO:0000313" key="2">
    <source>
        <dbReference type="EMBL" id="SEB02338.1"/>
    </source>
</evidence>
<gene>
    <name evidence="2" type="ORF">SAMN02745729_11361</name>
</gene>